<evidence type="ECO:0000313" key="2">
    <source>
        <dbReference type="Proteomes" id="UP000294865"/>
    </source>
</evidence>
<protein>
    <submittedName>
        <fullName evidence="1">Uncharacterized protein</fullName>
    </submittedName>
</protein>
<dbReference type="AlphaFoldDB" id="A0A4R6C1M5"/>
<accession>A0A4R6C1M5</accession>
<evidence type="ECO:0000313" key="1">
    <source>
        <dbReference type="EMBL" id="TDM15178.1"/>
    </source>
</evidence>
<organism evidence="1 2">
    <name type="scientific">Macrococcoides canis</name>
    <dbReference type="NCBI Taxonomy" id="1855823"/>
    <lineage>
        <taxon>Bacteria</taxon>
        <taxon>Bacillati</taxon>
        <taxon>Bacillota</taxon>
        <taxon>Bacilli</taxon>
        <taxon>Bacillales</taxon>
        <taxon>Staphylococcaceae</taxon>
        <taxon>Macrococcoides</taxon>
    </lineage>
</organism>
<sequence>MNLDQCLVVDVSDEELKVQVYSPLLKKEIIVSATKEYYALINETEEQIFVTVDLSENKIVED</sequence>
<comment type="caution">
    <text evidence="1">The sequence shown here is derived from an EMBL/GenBank/DDBJ whole genome shotgun (WGS) entry which is preliminary data.</text>
</comment>
<dbReference type="RefSeq" id="WP_133420408.1">
    <property type="nucleotide sequence ID" value="NZ_SDGP01000007.1"/>
</dbReference>
<reference evidence="1 2" key="1">
    <citation type="submission" date="2019-01" db="EMBL/GenBank/DDBJ databases">
        <title>Draft genome sequences of Macrococcus caseolyticus, Macrococcus canis, Macrococcus bohemicus and Macrococcus goetzii.</title>
        <authorList>
            <person name="Mazhar S."/>
            <person name="Altermann E."/>
            <person name="Hill C."/>
            <person name="Mcauliffe O."/>
        </authorList>
    </citation>
    <scope>NUCLEOTIDE SEQUENCE [LARGE SCALE GENOMIC DNA]</scope>
    <source>
        <strain evidence="1 2">DPC7162</strain>
    </source>
</reference>
<proteinExistence type="predicted"/>
<name>A0A4R6C1M5_9STAP</name>
<dbReference type="EMBL" id="SDQG01000009">
    <property type="protein sequence ID" value="TDM15178.1"/>
    <property type="molecule type" value="Genomic_DNA"/>
</dbReference>
<dbReference type="Proteomes" id="UP000294865">
    <property type="component" value="Unassembled WGS sequence"/>
</dbReference>
<gene>
    <name evidence="1" type="ORF">ETI04_10750</name>
</gene>